<protein>
    <submittedName>
        <fullName evidence="2">Uncharacterized protein</fullName>
    </submittedName>
</protein>
<gene>
    <name evidence="2" type="ORF">EXIGLDRAFT_52046</name>
</gene>
<evidence type="ECO:0000256" key="1">
    <source>
        <dbReference type="SAM" id="Phobius"/>
    </source>
</evidence>
<keyword evidence="1" id="KW-0812">Transmembrane</keyword>
<dbReference type="EMBL" id="KV426998">
    <property type="protein sequence ID" value="KZV78269.1"/>
    <property type="molecule type" value="Genomic_DNA"/>
</dbReference>
<evidence type="ECO:0000313" key="3">
    <source>
        <dbReference type="Proteomes" id="UP000077266"/>
    </source>
</evidence>
<dbReference type="AlphaFoldDB" id="A0A165Z0A0"/>
<organism evidence="2 3">
    <name type="scientific">Exidia glandulosa HHB12029</name>
    <dbReference type="NCBI Taxonomy" id="1314781"/>
    <lineage>
        <taxon>Eukaryota</taxon>
        <taxon>Fungi</taxon>
        <taxon>Dikarya</taxon>
        <taxon>Basidiomycota</taxon>
        <taxon>Agaricomycotina</taxon>
        <taxon>Agaricomycetes</taxon>
        <taxon>Auriculariales</taxon>
        <taxon>Exidiaceae</taxon>
        <taxon>Exidia</taxon>
    </lineage>
</organism>
<sequence length="72" mass="8391">MSHHCIAFQDPLSRFLIPLWPVPFYLHHLSRHLSRPPRFSCYYLPECFLSATPMIASFTAVFPVLAVFRISL</sequence>
<reference evidence="2 3" key="1">
    <citation type="journal article" date="2016" name="Mol. Biol. Evol.">
        <title>Comparative Genomics of Early-Diverging Mushroom-Forming Fungi Provides Insights into the Origins of Lignocellulose Decay Capabilities.</title>
        <authorList>
            <person name="Nagy L.G."/>
            <person name="Riley R."/>
            <person name="Tritt A."/>
            <person name="Adam C."/>
            <person name="Daum C."/>
            <person name="Floudas D."/>
            <person name="Sun H."/>
            <person name="Yadav J.S."/>
            <person name="Pangilinan J."/>
            <person name="Larsson K.H."/>
            <person name="Matsuura K."/>
            <person name="Barry K."/>
            <person name="Labutti K."/>
            <person name="Kuo R."/>
            <person name="Ohm R.A."/>
            <person name="Bhattacharya S.S."/>
            <person name="Shirouzu T."/>
            <person name="Yoshinaga Y."/>
            <person name="Martin F.M."/>
            <person name="Grigoriev I.V."/>
            <person name="Hibbett D.S."/>
        </authorList>
    </citation>
    <scope>NUCLEOTIDE SEQUENCE [LARGE SCALE GENOMIC DNA]</scope>
    <source>
        <strain evidence="2 3">HHB12029</strain>
    </source>
</reference>
<dbReference type="Proteomes" id="UP000077266">
    <property type="component" value="Unassembled WGS sequence"/>
</dbReference>
<feature type="transmembrane region" description="Helical" evidence="1">
    <location>
        <begin position="48"/>
        <end position="68"/>
    </location>
</feature>
<accession>A0A165Z0A0</accession>
<keyword evidence="1" id="KW-1133">Transmembrane helix</keyword>
<keyword evidence="3" id="KW-1185">Reference proteome</keyword>
<evidence type="ECO:0000313" key="2">
    <source>
        <dbReference type="EMBL" id="KZV78269.1"/>
    </source>
</evidence>
<keyword evidence="1" id="KW-0472">Membrane</keyword>
<name>A0A165Z0A0_EXIGL</name>
<proteinExistence type="predicted"/>
<dbReference type="InParanoid" id="A0A165Z0A0"/>